<evidence type="ECO:0000313" key="15">
    <source>
        <dbReference type="EMBL" id="GEO04723.1"/>
    </source>
</evidence>
<evidence type="ECO:0000256" key="3">
    <source>
        <dbReference type="ARBA" id="ARBA00022448"/>
    </source>
</evidence>
<evidence type="ECO:0000259" key="14">
    <source>
        <dbReference type="PROSITE" id="PS50846"/>
    </source>
</evidence>
<dbReference type="Pfam" id="PF00122">
    <property type="entry name" value="E1-E2_ATPase"/>
    <property type="match status" value="1"/>
</dbReference>
<evidence type="ECO:0000256" key="13">
    <source>
        <dbReference type="SAM" id="Phobius"/>
    </source>
</evidence>
<dbReference type="InterPro" id="IPR021993">
    <property type="entry name" value="ATPase-cat-bd"/>
</dbReference>
<keyword evidence="6 13" id="KW-0812">Transmembrane</keyword>
<gene>
    <name evidence="15" type="primary">ccoI</name>
    <name evidence="15" type="ORF">AAE02nite_23870</name>
</gene>
<dbReference type="InterPro" id="IPR059000">
    <property type="entry name" value="ATPase_P-type_domA"/>
</dbReference>
<reference evidence="15 16" key="1">
    <citation type="submission" date="2019-07" db="EMBL/GenBank/DDBJ databases">
        <title>Whole genome shotgun sequence of Adhaeribacter aerolatus NBRC 106133.</title>
        <authorList>
            <person name="Hosoyama A."/>
            <person name="Uohara A."/>
            <person name="Ohji S."/>
            <person name="Ichikawa N."/>
        </authorList>
    </citation>
    <scope>NUCLEOTIDE SEQUENCE [LARGE SCALE GENOMIC DNA]</scope>
    <source>
        <strain evidence="15 16">NBRC 106133</strain>
    </source>
</reference>
<evidence type="ECO:0000313" key="16">
    <source>
        <dbReference type="Proteomes" id="UP000321532"/>
    </source>
</evidence>
<keyword evidence="4" id="KW-1003">Cell membrane</keyword>
<keyword evidence="10 13" id="KW-1133">Transmembrane helix</keyword>
<dbReference type="GO" id="GO:0005507">
    <property type="term" value="F:copper ion binding"/>
    <property type="evidence" value="ECO:0007669"/>
    <property type="project" value="TreeGrafter"/>
</dbReference>
<feature type="domain" description="HMA" evidence="14">
    <location>
        <begin position="104"/>
        <end position="170"/>
    </location>
</feature>
<evidence type="ECO:0000256" key="11">
    <source>
        <dbReference type="ARBA" id="ARBA00023065"/>
    </source>
</evidence>
<dbReference type="Gene3D" id="3.40.50.1000">
    <property type="entry name" value="HAD superfamily/HAD-like"/>
    <property type="match status" value="1"/>
</dbReference>
<feature type="transmembrane region" description="Helical" evidence="13">
    <location>
        <begin position="256"/>
        <end position="278"/>
    </location>
</feature>
<keyword evidence="9" id="KW-1278">Translocase</keyword>
<feature type="transmembrane region" description="Helical" evidence="13">
    <location>
        <begin position="284"/>
        <end position="302"/>
    </location>
</feature>
<comment type="similarity">
    <text evidence="2">Belongs to the cation transport ATPase (P-type) (TC 3.A.3) family. Type IB subfamily.</text>
</comment>
<accession>A0A512AYD7</accession>
<dbReference type="GO" id="GO:0043682">
    <property type="term" value="F:P-type divalent copper transporter activity"/>
    <property type="evidence" value="ECO:0007669"/>
    <property type="project" value="TreeGrafter"/>
</dbReference>
<protein>
    <submittedName>
        <fullName evidence="15">ATPase</fullName>
    </submittedName>
</protein>
<dbReference type="Pfam" id="PF00403">
    <property type="entry name" value="HMA"/>
    <property type="match status" value="1"/>
</dbReference>
<organism evidence="15 16">
    <name type="scientific">Adhaeribacter aerolatus</name>
    <dbReference type="NCBI Taxonomy" id="670289"/>
    <lineage>
        <taxon>Bacteria</taxon>
        <taxon>Pseudomonadati</taxon>
        <taxon>Bacteroidota</taxon>
        <taxon>Cytophagia</taxon>
        <taxon>Cytophagales</taxon>
        <taxon>Hymenobacteraceae</taxon>
        <taxon>Adhaeribacter</taxon>
    </lineage>
</organism>
<dbReference type="PROSITE" id="PS50846">
    <property type="entry name" value="HMA_2"/>
    <property type="match status" value="1"/>
</dbReference>
<comment type="subcellular location">
    <subcellularLocation>
        <location evidence="1">Cell membrane</location>
        <topology evidence="1">Multi-pass membrane protein</topology>
    </subcellularLocation>
</comment>
<evidence type="ECO:0000256" key="12">
    <source>
        <dbReference type="ARBA" id="ARBA00023136"/>
    </source>
</evidence>
<dbReference type="InterPro" id="IPR001757">
    <property type="entry name" value="P_typ_ATPase"/>
</dbReference>
<dbReference type="Gene3D" id="2.70.150.10">
    <property type="entry name" value="Calcium-transporting ATPase, cytoplasmic transduction domain A"/>
    <property type="match status" value="1"/>
</dbReference>
<feature type="transmembrane region" description="Helical" evidence="13">
    <location>
        <begin position="784"/>
        <end position="809"/>
    </location>
</feature>
<evidence type="ECO:0000256" key="7">
    <source>
        <dbReference type="ARBA" id="ARBA00022723"/>
    </source>
</evidence>
<dbReference type="PRINTS" id="PR00943">
    <property type="entry name" value="CUATPASE"/>
</dbReference>
<dbReference type="InterPro" id="IPR036163">
    <property type="entry name" value="HMA_dom_sf"/>
</dbReference>
<evidence type="ECO:0000256" key="5">
    <source>
        <dbReference type="ARBA" id="ARBA00022553"/>
    </source>
</evidence>
<dbReference type="InterPro" id="IPR023299">
    <property type="entry name" value="ATPase_P-typ_cyto_dom_N"/>
</dbReference>
<dbReference type="Gene3D" id="3.30.70.100">
    <property type="match status" value="1"/>
</dbReference>
<proteinExistence type="inferred from homology"/>
<evidence type="ECO:0000256" key="6">
    <source>
        <dbReference type="ARBA" id="ARBA00022692"/>
    </source>
</evidence>
<dbReference type="InterPro" id="IPR036412">
    <property type="entry name" value="HAD-like_sf"/>
</dbReference>
<dbReference type="PANTHER" id="PTHR43520">
    <property type="entry name" value="ATP7, ISOFORM B"/>
    <property type="match status" value="1"/>
</dbReference>
<dbReference type="PANTHER" id="PTHR43520:SF5">
    <property type="entry name" value="CATION-TRANSPORTING P-TYPE ATPASE-RELATED"/>
    <property type="match status" value="1"/>
</dbReference>
<dbReference type="AlphaFoldDB" id="A0A512AYD7"/>
<keyword evidence="5" id="KW-0597">Phosphoprotein</keyword>
<dbReference type="Gene3D" id="3.40.1110.10">
    <property type="entry name" value="Calcium-transporting ATPase, cytoplasmic domain N"/>
    <property type="match status" value="1"/>
</dbReference>
<dbReference type="SUPFAM" id="SSF56784">
    <property type="entry name" value="HAD-like"/>
    <property type="match status" value="1"/>
</dbReference>
<dbReference type="SUPFAM" id="SSF55008">
    <property type="entry name" value="HMA, heavy metal-associated domain"/>
    <property type="match status" value="1"/>
</dbReference>
<sequence>MHLLKEITMQVTASPQIKEHCYHCGDECDTTPIYADEKAFCCTGCKSVYELLYANNLCTYYNLEDGEKPGVTVNEEEVDINKFSYLDEDVVLGQLLSFKDDSLHKVLFQIPGMHCSSCIWLLENLFKLDAGIIQSRVNFLRKEISISYNPAKTKLSAVVTLLHKIGYAPTLNLDNLSRKKKKKDYAIYIRLGLTGFCFGNIMLLSFPDYFSLADEVNREFGSFFGYLNILISLPVFLYGAPVFFKSAWQGLKQKHINLDVPISLGLLSLFLVSLYDIFTGHGPGFLDSFTGLVFFMLIGKYVQQRTYDALEFDRDYKSYFPISVTTLEKGVEKIISVKELVPGKRIRIRNQELVPADAILLSGQAFIDYSFVSGESVPVPKVAGEIIYAGGRQTGESIQLEVIKDVSQSYLTQLWNNDIFRKERGYASFGTYAHNVGKYFITVTLLIALGALIYWVPRDHDMAIKAFTSVLVIACPCALSLSTPFTLSNVLRIFGKHKFYLKNGEVAETLAKADTIVFDKTGTLTVSNQTDLNYHGEPLTTDQQAFVRSVLQHSTHPLSQRVYESLAGKIWPVVNYKELPGKGVEGEVNGVLVRVGSVAYAGTQHQTANRSNRETSVYVQIGENQPGYFVFGNHYRDGLADLIRELRKTKKLAVLSGDNDAEKSNLQLLFGEDAELHFNQSPADKLTYIENLKKQNRRVIMVGDGLNDAGALKMSDAGISVTDSVNGFSPGCDAILDSGSFTRLADFLRFSRRSLQVILFSFGVSFIYNIIGLSLAVMGKFSPVISAILMPISSISVVLAAIIGVRVVAWRMGLNRTAQPKSSKETKTVIA</sequence>
<evidence type="ECO:0000256" key="1">
    <source>
        <dbReference type="ARBA" id="ARBA00004651"/>
    </source>
</evidence>
<keyword evidence="3" id="KW-0813">Transport</keyword>
<keyword evidence="11" id="KW-0406">Ion transport</keyword>
<name>A0A512AYD7_9BACT</name>
<dbReference type="Pfam" id="PF12156">
    <property type="entry name" value="ATPase-cat_bd"/>
    <property type="match status" value="1"/>
</dbReference>
<feature type="transmembrane region" description="Helical" evidence="13">
    <location>
        <begin position="439"/>
        <end position="456"/>
    </location>
</feature>
<feature type="transmembrane region" description="Helical" evidence="13">
    <location>
        <begin position="223"/>
        <end position="244"/>
    </location>
</feature>
<dbReference type="Proteomes" id="UP000321532">
    <property type="component" value="Unassembled WGS sequence"/>
</dbReference>
<keyword evidence="8" id="KW-0460">Magnesium</keyword>
<dbReference type="PRINTS" id="PR00119">
    <property type="entry name" value="CATATPASE"/>
</dbReference>
<dbReference type="CDD" id="cd00371">
    <property type="entry name" value="HMA"/>
    <property type="match status" value="1"/>
</dbReference>
<evidence type="ECO:0000256" key="2">
    <source>
        <dbReference type="ARBA" id="ARBA00006024"/>
    </source>
</evidence>
<dbReference type="InterPro" id="IPR023214">
    <property type="entry name" value="HAD_sf"/>
</dbReference>
<evidence type="ECO:0000256" key="4">
    <source>
        <dbReference type="ARBA" id="ARBA00022475"/>
    </source>
</evidence>
<dbReference type="EMBL" id="BJYS01000017">
    <property type="protein sequence ID" value="GEO04723.1"/>
    <property type="molecule type" value="Genomic_DNA"/>
</dbReference>
<feature type="transmembrane region" description="Helical" evidence="13">
    <location>
        <begin position="462"/>
        <end position="487"/>
    </location>
</feature>
<dbReference type="GO" id="GO:0055070">
    <property type="term" value="P:copper ion homeostasis"/>
    <property type="evidence" value="ECO:0007669"/>
    <property type="project" value="TreeGrafter"/>
</dbReference>
<feature type="transmembrane region" description="Helical" evidence="13">
    <location>
        <begin position="185"/>
        <end position="203"/>
    </location>
</feature>
<dbReference type="InterPro" id="IPR018303">
    <property type="entry name" value="ATPase_P-typ_P_site"/>
</dbReference>
<keyword evidence="12 13" id="KW-0472">Membrane</keyword>
<evidence type="ECO:0000256" key="9">
    <source>
        <dbReference type="ARBA" id="ARBA00022967"/>
    </source>
</evidence>
<dbReference type="NCBIfam" id="TIGR01494">
    <property type="entry name" value="ATPase_P-type"/>
    <property type="match status" value="1"/>
</dbReference>
<dbReference type="InterPro" id="IPR008250">
    <property type="entry name" value="ATPase_P-typ_transduc_dom_A_sf"/>
</dbReference>
<feature type="transmembrane region" description="Helical" evidence="13">
    <location>
        <begin position="757"/>
        <end position="778"/>
    </location>
</feature>
<evidence type="ECO:0000256" key="8">
    <source>
        <dbReference type="ARBA" id="ARBA00022842"/>
    </source>
</evidence>
<dbReference type="GO" id="GO:0016887">
    <property type="term" value="F:ATP hydrolysis activity"/>
    <property type="evidence" value="ECO:0007669"/>
    <property type="project" value="InterPro"/>
</dbReference>
<dbReference type="PROSITE" id="PS00154">
    <property type="entry name" value="ATPASE_E1_E2"/>
    <property type="match status" value="1"/>
</dbReference>
<dbReference type="GO" id="GO:0005886">
    <property type="term" value="C:plasma membrane"/>
    <property type="evidence" value="ECO:0007669"/>
    <property type="project" value="UniProtKB-SubCell"/>
</dbReference>
<dbReference type="GO" id="GO:0005524">
    <property type="term" value="F:ATP binding"/>
    <property type="evidence" value="ECO:0007669"/>
    <property type="project" value="InterPro"/>
</dbReference>
<keyword evidence="16" id="KW-1185">Reference proteome</keyword>
<dbReference type="SUPFAM" id="SSF81653">
    <property type="entry name" value="Calcium ATPase, transduction domain A"/>
    <property type="match status" value="1"/>
</dbReference>
<dbReference type="InterPro" id="IPR006121">
    <property type="entry name" value="HMA_dom"/>
</dbReference>
<evidence type="ECO:0000256" key="10">
    <source>
        <dbReference type="ARBA" id="ARBA00022989"/>
    </source>
</evidence>
<keyword evidence="7" id="KW-0479">Metal-binding</keyword>
<dbReference type="Pfam" id="PF00702">
    <property type="entry name" value="Hydrolase"/>
    <property type="match status" value="1"/>
</dbReference>
<comment type="caution">
    <text evidence="15">The sequence shown here is derived from an EMBL/GenBank/DDBJ whole genome shotgun (WGS) entry which is preliminary data.</text>
</comment>